<dbReference type="EMBL" id="FNKP01000002">
    <property type="protein sequence ID" value="SDR21660.1"/>
    <property type="molecule type" value="Genomic_DNA"/>
</dbReference>
<dbReference type="InterPro" id="IPR011006">
    <property type="entry name" value="CheY-like_superfamily"/>
</dbReference>
<dbReference type="Proteomes" id="UP000183487">
    <property type="component" value="Unassembled WGS sequence"/>
</dbReference>
<evidence type="ECO:0000256" key="2">
    <source>
        <dbReference type="PROSITE-ProRule" id="PRU00169"/>
    </source>
</evidence>
<evidence type="ECO:0000256" key="1">
    <source>
        <dbReference type="ARBA" id="ARBA00022553"/>
    </source>
</evidence>
<dbReference type="GO" id="GO:0000160">
    <property type="term" value="P:phosphorelay signal transduction system"/>
    <property type="evidence" value="ECO:0007669"/>
    <property type="project" value="InterPro"/>
</dbReference>
<sequence length="153" mass="17593">MTRRLPSEDETQFALWTFNRGHGPRANRRVLVAHKDRAVGESISMLLRLKGLKATFANDRERIDQLIQSEVPAVILLDTRLDEGPGYELTRRLRAETSCDDLLLVAMSNFAPSEPIEDLRRAGFDGHFRRPCETWRVIDVLVTFLEYSHLSSR</sequence>
<dbReference type="SMART" id="SM00448">
    <property type="entry name" value="REC"/>
    <property type="match status" value="1"/>
</dbReference>
<proteinExistence type="predicted"/>
<dbReference type="SUPFAM" id="SSF52172">
    <property type="entry name" value="CheY-like"/>
    <property type="match status" value="1"/>
</dbReference>
<organism evidence="4 5">
    <name type="scientific">Paraburkholderia fungorum</name>
    <dbReference type="NCBI Taxonomy" id="134537"/>
    <lineage>
        <taxon>Bacteria</taxon>
        <taxon>Pseudomonadati</taxon>
        <taxon>Pseudomonadota</taxon>
        <taxon>Betaproteobacteria</taxon>
        <taxon>Burkholderiales</taxon>
        <taxon>Burkholderiaceae</taxon>
        <taxon>Paraburkholderia</taxon>
    </lineage>
</organism>
<dbReference type="InterPro" id="IPR001789">
    <property type="entry name" value="Sig_transdc_resp-reg_receiver"/>
</dbReference>
<dbReference type="AlphaFoldDB" id="A0A1H1H8B8"/>
<dbReference type="Gene3D" id="3.40.50.2300">
    <property type="match status" value="1"/>
</dbReference>
<gene>
    <name evidence="4" type="ORF">SAMN05443245_3627</name>
</gene>
<dbReference type="Pfam" id="PF00072">
    <property type="entry name" value="Response_reg"/>
    <property type="match status" value="1"/>
</dbReference>
<feature type="domain" description="Response regulatory" evidence="3">
    <location>
        <begin position="29"/>
        <end position="145"/>
    </location>
</feature>
<evidence type="ECO:0000313" key="4">
    <source>
        <dbReference type="EMBL" id="SDR21660.1"/>
    </source>
</evidence>
<keyword evidence="1 2" id="KW-0597">Phosphoprotein</keyword>
<keyword evidence="5" id="KW-1185">Reference proteome</keyword>
<feature type="modified residue" description="4-aspartylphosphate" evidence="2">
    <location>
        <position position="78"/>
    </location>
</feature>
<evidence type="ECO:0000259" key="3">
    <source>
        <dbReference type="PROSITE" id="PS50110"/>
    </source>
</evidence>
<accession>A0A1H1H8B8</accession>
<name>A0A1H1H8B8_9BURK</name>
<reference evidence="5" key="1">
    <citation type="submission" date="2016-10" db="EMBL/GenBank/DDBJ databases">
        <authorList>
            <person name="Varghese N."/>
            <person name="Submissions S."/>
        </authorList>
    </citation>
    <scope>NUCLEOTIDE SEQUENCE [LARGE SCALE GENOMIC DNA]</scope>
    <source>
        <strain evidence="5">GAS106B</strain>
    </source>
</reference>
<dbReference type="InterPro" id="IPR050595">
    <property type="entry name" value="Bact_response_regulator"/>
</dbReference>
<dbReference type="PANTHER" id="PTHR44591:SF3">
    <property type="entry name" value="RESPONSE REGULATORY DOMAIN-CONTAINING PROTEIN"/>
    <property type="match status" value="1"/>
</dbReference>
<evidence type="ECO:0000313" key="5">
    <source>
        <dbReference type="Proteomes" id="UP000183487"/>
    </source>
</evidence>
<dbReference type="PANTHER" id="PTHR44591">
    <property type="entry name" value="STRESS RESPONSE REGULATOR PROTEIN 1"/>
    <property type="match status" value="1"/>
</dbReference>
<protein>
    <submittedName>
        <fullName evidence="4">CheY chemotaxis protein or a CheY-like REC (Receiver) domain</fullName>
    </submittedName>
</protein>
<dbReference type="PROSITE" id="PS50110">
    <property type="entry name" value="RESPONSE_REGULATORY"/>
    <property type="match status" value="1"/>
</dbReference>